<evidence type="ECO:0000256" key="1">
    <source>
        <dbReference type="ARBA" id="ARBA00022630"/>
    </source>
</evidence>
<dbReference type="SUPFAM" id="SSF55447">
    <property type="entry name" value="CO dehydrogenase flavoprotein C-terminal domain-like"/>
    <property type="match status" value="1"/>
</dbReference>
<accession>I4F1I6</accession>
<dbReference type="Pfam" id="PF03450">
    <property type="entry name" value="CO_deh_flav_C"/>
    <property type="match status" value="1"/>
</dbReference>
<keyword evidence="5" id="KW-0812">Transmembrane</keyword>
<dbReference type="HOGENOM" id="CLU_1530843_0_0_11"/>
<feature type="region of interest" description="Disordered" evidence="4">
    <location>
        <begin position="1"/>
        <end position="27"/>
    </location>
</feature>
<feature type="domain" description="CO dehydrogenase flavoprotein C-terminal" evidence="6">
    <location>
        <begin position="66"/>
        <end position="167"/>
    </location>
</feature>
<dbReference type="PANTHER" id="PTHR42659:SF2">
    <property type="entry name" value="XANTHINE DEHYDROGENASE SUBUNIT C-RELATED"/>
    <property type="match status" value="1"/>
</dbReference>
<keyword evidence="2" id="KW-0274">FAD</keyword>
<keyword evidence="8" id="KW-1185">Reference proteome</keyword>
<keyword evidence="5" id="KW-1133">Transmembrane helix</keyword>
<dbReference type="EMBL" id="FO203431">
    <property type="protein sequence ID" value="CCH89499.1"/>
    <property type="molecule type" value="Genomic_DNA"/>
</dbReference>
<dbReference type="KEGG" id="mmar:MODMU_4098"/>
<gene>
    <name evidence="7" type="ordered locus">MODMU_4098</name>
</gene>
<dbReference type="STRING" id="477641.MODMU_4098"/>
<keyword evidence="1" id="KW-0285">Flavoprotein</keyword>
<evidence type="ECO:0000256" key="3">
    <source>
        <dbReference type="ARBA" id="ARBA00023002"/>
    </source>
</evidence>
<keyword evidence="3" id="KW-0560">Oxidoreductase</keyword>
<dbReference type="GO" id="GO:0016491">
    <property type="term" value="F:oxidoreductase activity"/>
    <property type="evidence" value="ECO:0007669"/>
    <property type="project" value="UniProtKB-KW"/>
</dbReference>
<organism evidence="7 8">
    <name type="scientific">Modestobacter italicus (strain DSM 44449 / CECT 9708 / BC 501)</name>
    <dbReference type="NCBI Taxonomy" id="2732864"/>
    <lineage>
        <taxon>Bacteria</taxon>
        <taxon>Bacillati</taxon>
        <taxon>Actinomycetota</taxon>
        <taxon>Actinomycetes</taxon>
        <taxon>Geodermatophilales</taxon>
        <taxon>Geodermatophilaceae</taxon>
        <taxon>Modestobacter</taxon>
    </lineage>
</organism>
<keyword evidence="5" id="KW-0472">Membrane</keyword>
<dbReference type="Gene3D" id="3.30.390.50">
    <property type="entry name" value="CO dehydrogenase flavoprotein, C-terminal domain"/>
    <property type="match status" value="1"/>
</dbReference>
<sequence>MPPRPGVGDARGGRRTRRRVHRRRPRRQRRDVAAADFFLGSFAVAVPAGGLVTGVAFPVAAPGTGAGFYEVTRKAKDFALIAAAAQLTVADGAVTDARVAVTGLTHGPVRMAAVESALVGSPPTAEAIRDAARLAGGEVLAEVNTRSPAAYRRRVLPVVVARALKSAAADLEVAP</sequence>
<reference evidence="7 8" key="1">
    <citation type="journal article" date="2012" name="J. Bacteriol.">
        <title>Genome Sequence of Radiation-Resistant Modestobacter marinus Strain BC501, a Representative Actinobacterium That Thrives on Calcareous Stone Surfaces.</title>
        <authorList>
            <person name="Normand P."/>
            <person name="Gury J."/>
            <person name="Pujic P."/>
            <person name="Chouaia B."/>
            <person name="Crotti E."/>
            <person name="Brusetti L."/>
            <person name="Daffonchio D."/>
            <person name="Vacherie B."/>
            <person name="Barbe V."/>
            <person name="Medigue C."/>
            <person name="Calteau A."/>
            <person name="Ghodhbane-Gtari F."/>
            <person name="Essoussi I."/>
            <person name="Nouioui I."/>
            <person name="Abbassi-Ghozzi I."/>
            <person name="Gtari M."/>
        </authorList>
    </citation>
    <scope>NUCLEOTIDE SEQUENCE [LARGE SCALE GENOMIC DNA]</scope>
    <source>
        <strain evidence="8">BC 501</strain>
    </source>
</reference>
<name>I4F1I6_MODI5</name>
<protein>
    <recommendedName>
        <fullName evidence="6">CO dehydrogenase flavoprotein C-terminal domain-containing protein</fullName>
    </recommendedName>
</protein>
<evidence type="ECO:0000313" key="8">
    <source>
        <dbReference type="Proteomes" id="UP000006461"/>
    </source>
</evidence>
<feature type="transmembrane region" description="Helical" evidence="5">
    <location>
        <begin position="32"/>
        <end position="57"/>
    </location>
</feature>
<evidence type="ECO:0000256" key="2">
    <source>
        <dbReference type="ARBA" id="ARBA00022827"/>
    </source>
</evidence>
<dbReference type="AlphaFoldDB" id="I4F1I6"/>
<dbReference type="SMART" id="SM01092">
    <property type="entry name" value="CO_deh_flav_C"/>
    <property type="match status" value="1"/>
</dbReference>
<evidence type="ECO:0000256" key="5">
    <source>
        <dbReference type="SAM" id="Phobius"/>
    </source>
</evidence>
<dbReference type="Proteomes" id="UP000006461">
    <property type="component" value="Chromosome"/>
</dbReference>
<dbReference type="InterPro" id="IPR036683">
    <property type="entry name" value="CO_DH_flav_C_dom_sf"/>
</dbReference>
<dbReference type="InterPro" id="IPR005107">
    <property type="entry name" value="CO_DH_flav_C"/>
</dbReference>
<dbReference type="PANTHER" id="PTHR42659">
    <property type="entry name" value="XANTHINE DEHYDROGENASE SUBUNIT C-RELATED"/>
    <property type="match status" value="1"/>
</dbReference>
<evidence type="ECO:0000313" key="7">
    <source>
        <dbReference type="EMBL" id="CCH89499.1"/>
    </source>
</evidence>
<proteinExistence type="predicted"/>
<evidence type="ECO:0000259" key="6">
    <source>
        <dbReference type="SMART" id="SM01092"/>
    </source>
</evidence>
<dbReference type="eggNOG" id="COG1319">
    <property type="taxonomic scope" value="Bacteria"/>
</dbReference>
<dbReference type="InterPro" id="IPR051312">
    <property type="entry name" value="Diverse_Substr_Oxidored"/>
</dbReference>
<feature type="compositionally biased region" description="Basic residues" evidence="4">
    <location>
        <begin position="13"/>
        <end position="27"/>
    </location>
</feature>
<evidence type="ECO:0000256" key="4">
    <source>
        <dbReference type="SAM" id="MobiDB-lite"/>
    </source>
</evidence>